<keyword evidence="4 8" id="KW-0812">Transmembrane</keyword>
<dbReference type="Gene3D" id="1.20.1250.20">
    <property type="entry name" value="MFS general substrate transporter like domains"/>
    <property type="match status" value="1"/>
</dbReference>
<feature type="transmembrane region" description="Helical" evidence="8">
    <location>
        <begin position="102"/>
        <end position="122"/>
    </location>
</feature>
<comment type="caution">
    <text evidence="9">The sequence shown here is derived from an EMBL/GenBank/DDBJ whole genome shotgun (WGS) entry which is preliminary data.</text>
</comment>
<keyword evidence="3" id="KW-0813">Transport</keyword>
<comment type="similarity">
    <text evidence="2">Belongs to the major facilitator superfamily. Folate-biopterin transporter (TC 2.A.71) family.</text>
</comment>
<dbReference type="EMBL" id="JBJKBG010000003">
    <property type="protein sequence ID" value="KAL3746335.1"/>
    <property type="molecule type" value="Genomic_DNA"/>
</dbReference>
<evidence type="ECO:0000256" key="2">
    <source>
        <dbReference type="ARBA" id="ARBA00007015"/>
    </source>
</evidence>
<dbReference type="GO" id="GO:0016020">
    <property type="term" value="C:membrane"/>
    <property type="evidence" value="ECO:0007669"/>
    <property type="project" value="UniProtKB-SubCell"/>
</dbReference>
<evidence type="ECO:0000313" key="10">
    <source>
        <dbReference type="Proteomes" id="UP001634007"/>
    </source>
</evidence>
<comment type="subcellular location">
    <subcellularLocation>
        <location evidence="1">Membrane</location>
        <topology evidence="1">Multi-pass membrane protein</topology>
    </subcellularLocation>
</comment>
<evidence type="ECO:0000256" key="7">
    <source>
        <dbReference type="SAM" id="MobiDB-lite"/>
    </source>
</evidence>
<evidence type="ECO:0000256" key="8">
    <source>
        <dbReference type="SAM" id="Phobius"/>
    </source>
</evidence>
<dbReference type="InterPro" id="IPR039309">
    <property type="entry name" value="BT1"/>
</dbReference>
<feature type="transmembrane region" description="Helical" evidence="8">
    <location>
        <begin position="200"/>
        <end position="221"/>
    </location>
</feature>
<evidence type="ECO:0000256" key="3">
    <source>
        <dbReference type="ARBA" id="ARBA00022448"/>
    </source>
</evidence>
<dbReference type="SUPFAM" id="SSF103473">
    <property type="entry name" value="MFS general substrate transporter"/>
    <property type="match status" value="1"/>
</dbReference>
<dbReference type="Pfam" id="PF03092">
    <property type="entry name" value="BT1"/>
    <property type="match status" value="1"/>
</dbReference>
<feature type="transmembrane region" description="Helical" evidence="8">
    <location>
        <begin position="227"/>
        <end position="246"/>
    </location>
</feature>
<sequence length="531" mass="58445">MGSLETEKLVQDSLSDHHKPPPLLPPSTATYFQPKASKNRLLSLLLEPIQWLRMLSDNLNPTFVLGVFVVYGLNQGFAGSFFKVVSDYYWKDVQRVQPSAVQLYIGFYYIPWIMKPLWGLLTDVFPVMGYRRRPYFVASGILGVASAMAVAAGGRLLVPLALTFLMGLTASLAIADVTIDACVAHNSIKMAALAPDMQSLCGLCSSAGALIGYSTSGFFVHHIGAQGALGVLAIPPAALIVLGFVIHEVRTDVLNSEKKKKATEKIGAAVRGMYETIKLPQVWKPSLYMYLSFSLNISTHEGQFYWYTDPKAGPAFSQEFVGTVYAIGALASMVGVLIYQKTLKDCSFRKLLFSVQLLYGVTGMLDLIFVRRWNLALGVPDWFFVIAEECVSRVVSRIRWMPMIVLSTKLCPLGIEGMFFALLMCIDSLGFLSSKMGGGLVLNLMHVTRTDFSNLWLALLIRNVLRLATLGLIFLVPEAEQSDVIVASGASSNKRGNENAKDADDDDDDDDGHHYRHEGLQLVPMSEKSEV</sequence>
<evidence type="ECO:0000313" key="9">
    <source>
        <dbReference type="EMBL" id="KAL3746335.1"/>
    </source>
</evidence>
<evidence type="ECO:0000256" key="4">
    <source>
        <dbReference type="ARBA" id="ARBA00022692"/>
    </source>
</evidence>
<feature type="transmembrane region" description="Helical" evidence="8">
    <location>
        <begin position="134"/>
        <end position="154"/>
    </location>
</feature>
<evidence type="ECO:0000256" key="1">
    <source>
        <dbReference type="ARBA" id="ARBA00004141"/>
    </source>
</evidence>
<dbReference type="InterPro" id="IPR004324">
    <property type="entry name" value="FBT"/>
</dbReference>
<feature type="transmembrane region" description="Helical" evidence="8">
    <location>
        <begin position="63"/>
        <end position="82"/>
    </location>
</feature>
<dbReference type="PANTHER" id="PTHR31585:SF44">
    <property type="entry name" value="FOLATE-BIOPTERIN TRANSPORTER 6-RELATED"/>
    <property type="match status" value="1"/>
</dbReference>
<dbReference type="NCBIfam" id="TIGR00788">
    <property type="entry name" value="fbt"/>
    <property type="match status" value="1"/>
</dbReference>
<feature type="transmembrane region" description="Helical" evidence="8">
    <location>
        <begin position="351"/>
        <end position="370"/>
    </location>
</feature>
<feature type="region of interest" description="Disordered" evidence="7">
    <location>
        <begin position="488"/>
        <end position="531"/>
    </location>
</feature>
<accession>A0ABD3L359</accession>
<name>A0ABD3L359_EUCGL</name>
<reference evidence="9 10" key="1">
    <citation type="submission" date="2024-11" db="EMBL/GenBank/DDBJ databases">
        <title>Chromosome-level genome assembly of Eucalyptus globulus Labill. provides insights into its genome evolution.</title>
        <authorList>
            <person name="Li X."/>
        </authorList>
    </citation>
    <scope>NUCLEOTIDE SEQUENCE [LARGE SCALE GENOMIC DNA]</scope>
    <source>
        <strain evidence="9">CL2024</strain>
        <tissue evidence="9">Fresh tender leaves</tissue>
    </source>
</reference>
<dbReference type="PANTHER" id="PTHR31585">
    <property type="entry name" value="FOLATE-BIOPTERIN TRANSPORTER 1, CHLOROPLASTIC"/>
    <property type="match status" value="1"/>
</dbReference>
<keyword evidence="5 8" id="KW-1133">Transmembrane helix</keyword>
<evidence type="ECO:0000256" key="6">
    <source>
        <dbReference type="ARBA" id="ARBA00023136"/>
    </source>
</evidence>
<keyword evidence="10" id="KW-1185">Reference proteome</keyword>
<keyword evidence="6 8" id="KW-0472">Membrane</keyword>
<feature type="transmembrane region" description="Helical" evidence="8">
    <location>
        <begin position="320"/>
        <end position="339"/>
    </location>
</feature>
<evidence type="ECO:0000256" key="5">
    <source>
        <dbReference type="ARBA" id="ARBA00022989"/>
    </source>
</evidence>
<organism evidence="9 10">
    <name type="scientific">Eucalyptus globulus</name>
    <name type="common">Tasmanian blue gum</name>
    <dbReference type="NCBI Taxonomy" id="34317"/>
    <lineage>
        <taxon>Eukaryota</taxon>
        <taxon>Viridiplantae</taxon>
        <taxon>Streptophyta</taxon>
        <taxon>Embryophyta</taxon>
        <taxon>Tracheophyta</taxon>
        <taxon>Spermatophyta</taxon>
        <taxon>Magnoliopsida</taxon>
        <taxon>eudicotyledons</taxon>
        <taxon>Gunneridae</taxon>
        <taxon>Pentapetalae</taxon>
        <taxon>rosids</taxon>
        <taxon>malvids</taxon>
        <taxon>Myrtales</taxon>
        <taxon>Myrtaceae</taxon>
        <taxon>Myrtoideae</taxon>
        <taxon>Eucalypteae</taxon>
        <taxon>Eucalyptus</taxon>
    </lineage>
</organism>
<dbReference type="CDD" id="cd17484">
    <property type="entry name" value="MFS_FBT"/>
    <property type="match status" value="1"/>
</dbReference>
<dbReference type="Proteomes" id="UP001634007">
    <property type="component" value="Unassembled WGS sequence"/>
</dbReference>
<dbReference type="AlphaFoldDB" id="A0ABD3L359"/>
<protein>
    <recommendedName>
        <fullName evidence="11">Folate-biopterin transporter 6</fullName>
    </recommendedName>
</protein>
<dbReference type="InterPro" id="IPR036259">
    <property type="entry name" value="MFS_trans_sf"/>
</dbReference>
<evidence type="ECO:0008006" key="11">
    <source>
        <dbReference type="Google" id="ProtNLM"/>
    </source>
</evidence>
<proteinExistence type="inferred from homology"/>
<gene>
    <name evidence="9" type="ORF">ACJRO7_015314</name>
</gene>